<dbReference type="Proteomes" id="UP000297951">
    <property type="component" value="Unassembled WGS sequence"/>
</dbReference>
<feature type="binding site" evidence="7">
    <location>
        <begin position="122"/>
        <end position="123"/>
    </location>
    <ligand>
        <name>pyridoxal 5'-phosphate</name>
        <dbReference type="ChEBI" id="CHEBI:597326"/>
    </ligand>
</feature>
<feature type="modified residue" description="N6-(pyridoxal phosphate)lysine" evidence="7">
    <location>
        <position position="295"/>
    </location>
</feature>
<organism evidence="8 9">
    <name type="scientific">Rothia nasimurium</name>
    <dbReference type="NCBI Taxonomy" id="85336"/>
    <lineage>
        <taxon>Bacteria</taxon>
        <taxon>Bacillati</taxon>
        <taxon>Actinomycetota</taxon>
        <taxon>Actinomycetes</taxon>
        <taxon>Micrococcales</taxon>
        <taxon>Micrococcaceae</taxon>
        <taxon>Rothia</taxon>
    </lineage>
</organism>
<protein>
    <recommendedName>
        <fullName evidence="7">Adenosylmethionine-8-amino-7-oxononanoate aminotransferase</fullName>
        <ecNumber evidence="7">2.6.1.62</ecNumber>
    </recommendedName>
    <alternativeName>
        <fullName evidence="7">7,8-diamino-pelargonic acid aminotransferase</fullName>
        <shortName evidence="7">DAPA AT</shortName>
        <shortName evidence="7">DAPA aminotransferase</shortName>
    </alternativeName>
    <alternativeName>
        <fullName evidence="7">7,8-diaminononanoate synthase</fullName>
        <shortName evidence="7">DANS</shortName>
    </alternativeName>
    <alternativeName>
        <fullName evidence="7">Diaminopelargonic acid synthase</fullName>
    </alternativeName>
</protein>
<comment type="caution">
    <text evidence="8">The sequence shown here is derived from an EMBL/GenBank/DDBJ whole genome shotgun (WGS) entry which is preliminary data.</text>
</comment>
<keyword evidence="5 7" id="KW-0093">Biotin biosynthesis</keyword>
<dbReference type="InterPro" id="IPR015422">
    <property type="entry name" value="PyrdxlP-dep_Trfase_small"/>
</dbReference>
<gene>
    <name evidence="7 8" type="primary">bioA</name>
    <name evidence="8" type="ORF">E4U03_05200</name>
</gene>
<evidence type="ECO:0000256" key="3">
    <source>
        <dbReference type="ARBA" id="ARBA00022679"/>
    </source>
</evidence>
<dbReference type="GO" id="GO:0005737">
    <property type="term" value="C:cytoplasm"/>
    <property type="evidence" value="ECO:0007669"/>
    <property type="project" value="UniProtKB-SubCell"/>
</dbReference>
<feature type="binding site" evidence="7">
    <location>
        <begin position="329"/>
        <end position="330"/>
    </location>
    <ligand>
        <name>pyridoxal 5'-phosphate</name>
        <dbReference type="ChEBI" id="CHEBI:597326"/>
    </ligand>
</feature>
<dbReference type="GO" id="GO:0009102">
    <property type="term" value="P:biotin biosynthetic process"/>
    <property type="evidence" value="ECO:0007669"/>
    <property type="project" value="UniProtKB-UniRule"/>
</dbReference>
<feature type="site" description="Participates in the substrate recognition with KAPA and in a stacking interaction with the adenine ring of SAM" evidence="7">
    <location>
        <position position="24"/>
    </location>
</feature>
<feature type="binding site" evidence="7">
    <location>
        <position position="295"/>
    </location>
    <ligand>
        <name>substrate</name>
    </ligand>
</feature>
<evidence type="ECO:0000256" key="6">
    <source>
        <dbReference type="ARBA" id="ARBA00022898"/>
    </source>
</evidence>
<dbReference type="InterPro" id="IPR015421">
    <property type="entry name" value="PyrdxlP-dep_Trfase_major"/>
</dbReference>
<comment type="catalytic activity">
    <reaction evidence="7">
        <text>(8S)-8-amino-7-oxononanoate + S-adenosyl-L-methionine = S-adenosyl-4-methylsulfanyl-2-oxobutanoate + (7R,8S)-7,8-diammoniononanoate</text>
        <dbReference type="Rhea" id="RHEA:16861"/>
        <dbReference type="ChEBI" id="CHEBI:16490"/>
        <dbReference type="ChEBI" id="CHEBI:59789"/>
        <dbReference type="ChEBI" id="CHEBI:149468"/>
        <dbReference type="ChEBI" id="CHEBI:149469"/>
        <dbReference type="EC" id="2.6.1.62"/>
    </reaction>
</comment>
<feature type="binding site" evidence="7">
    <location>
        <position position="417"/>
    </location>
    <ligand>
        <name>substrate</name>
    </ligand>
</feature>
<dbReference type="InterPro" id="IPR005815">
    <property type="entry name" value="BioA"/>
</dbReference>
<comment type="pathway">
    <text evidence="7">Cofactor biosynthesis; biotin biosynthesis; 7,8-diaminononanoate from 8-amino-7-oxononanoate (SAM route): step 1/1.</text>
</comment>
<reference evidence="8 9" key="1">
    <citation type="submission" date="2019-03" db="EMBL/GenBank/DDBJ databases">
        <title>Diversity of the mouse oral microbiome.</title>
        <authorList>
            <person name="Joseph S."/>
            <person name="Aduse-Opoku J."/>
            <person name="Curtis M."/>
            <person name="Wade W."/>
            <person name="Hashim A."/>
        </authorList>
    </citation>
    <scope>NUCLEOTIDE SEQUENCE [LARGE SCALE GENOMIC DNA]</scope>
    <source>
        <strain evidence="9">irhom_31</strain>
    </source>
</reference>
<dbReference type="InterPro" id="IPR005814">
    <property type="entry name" value="Aminotrans_3"/>
</dbReference>
<dbReference type="PANTHER" id="PTHR42684:SF17">
    <property type="entry name" value="ADENOSYLMETHIONINE-8-AMINO-7-OXONONANOATE AMINOTRANSFERASE"/>
    <property type="match status" value="1"/>
</dbReference>
<evidence type="ECO:0000313" key="8">
    <source>
        <dbReference type="EMBL" id="TFU22739.1"/>
    </source>
</evidence>
<dbReference type="RefSeq" id="WP_135012147.1">
    <property type="nucleotide sequence ID" value="NZ_JADGLK010000014.1"/>
</dbReference>
<comment type="similarity">
    <text evidence="7">Belongs to the class-III pyridoxal-phosphate-dependent aminotransferase family. BioA subfamily.</text>
</comment>
<evidence type="ECO:0000256" key="4">
    <source>
        <dbReference type="ARBA" id="ARBA00022691"/>
    </source>
</evidence>
<evidence type="ECO:0000256" key="7">
    <source>
        <dbReference type="HAMAP-Rule" id="MF_00834"/>
    </source>
</evidence>
<feature type="binding site" evidence="7">
    <location>
        <position position="328"/>
    </location>
    <ligand>
        <name>substrate</name>
    </ligand>
</feature>
<keyword evidence="3 7" id="KW-0808">Transferase</keyword>
<feature type="binding site" evidence="7">
    <location>
        <position position="155"/>
    </location>
    <ligand>
        <name>substrate</name>
    </ligand>
</feature>
<dbReference type="Gene3D" id="3.90.1150.10">
    <property type="entry name" value="Aspartate Aminotransferase, domain 1"/>
    <property type="match status" value="1"/>
</dbReference>
<accession>A0A4Y9F476</accession>
<dbReference type="HAMAP" id="MF_00834">
    <property type="entry name" value="BioA"/>
    <property type="match status" value="1"/>
</dbReference>
<dbReference type="AlphaFoldDB" id="A0A4Y9F476"/>
<comment type="function">
    <text evidence="7">Catalyzes the transfer of the alpha-amino group from S-adenosyl-L-methionine (SAM) to 7-keto-8-aminopelargonic acid (KAPA) to form 7,8-diaminopelargonic acid (DAPA). It is the only aminotransferase known to utilize SAM as an amino donor.</text>
</comment>
<dbReference type="PROSITE" id="PS00600">
    <property type="entry name" value="AA_TRANSFER_CLASS_3"/>
    <property type="match status" value="1"/>
</dbReference>
<keyword evidence="7" id="KW-0963">Cytoplasm</keyword>
<evidence type="ECO:0000313" key="9">
    <source>
        <dbReference type="Proteomes" id="UP000297951"/>
    </source>
</evidence>
<dbReference type="GO" id="GO:0004015">
    <property type="term" value="F:adenosylmethionine-8-amino-7-oxononanoate transaminase activity"/>
    <property type="evidence" value="ECO:0007669"/>
    <property type="project" value="UniProtKB-UniRule"/>
</dbReference>
<comment type="cofactor">
    <cofactor evidence="1 7">
        <name>pyridoxal 5'-phosphate</name>
        <dbReference type="ChEBI" id="CHEBI:597326"/>
    </cofactor>
</comment>
<dbReference type="CDD" id="cd00610">
    <property type="entry name" value="OAT_like"/>
    <property type="match status" value="1"/>
</dbReference>
<dbReference type="NCBIfam" id="TIGR00508">
    <property type="entry name" value="bioA"/>
    <property type="match status" value="1"/>
</dbReference>
<dbReference type="Pfam" id="PF00202">
    <property type="entry name" value="Aminotran_3"/>
    <property type="match status" value="1"/>
</dbReference>
<feature type="binding site" evidence="7">
    <location>
        <position position="266"/>
    </location>
    <ligand>
        <name>pyridoxal 5'-phosphate</name>
        <dbReference type="ChEBI" id="CHEBI:597326"/>
    </ligand>
</feature>
<dbReference type="Gene3D" id="3.40.640.10">
    <property type="entry name" value="Type I PLP-dependent aspartate aminotransferase-like (Major domain)"/>
    <property type="match status" value="1"/>
</dbReference>
<keyword evidence="2 7" id="KW-0032">Aminotransferase</keyword>
<evidence type="ECO:0000256" key="2">
    <source>
        <dbReference type="ARBA" id="ARBA00022576"/>
    </source>
</evidence>
<dbReference type="OrthoDB" id="9801052at2"/>
<dbReference type="EMBL" id="SPQC01000014">
    <property type="protein sequence ID" value="TFU22739.1"/>
    <property type="molecule type" value="Genomic_DNA"/>
</dbReference>
<comment type="subunit">
    <text evidence="7">Homodimer.</text>
</comment>
<sequence length="453" mass="50001">MFKKYFSAGKNLVARDRNLLWHPYAPLNVNPLYAVTSAHRSTLTLEDEQGRTYQGLDAMSSWWCQVHGYTNPHLNQVLNEQIQLFSHVMFGGLTHEPAIQLAEKLKELAPEGLDHIFLADSGSVSVEVALKLAIQYQNALGRSHKGRFIALRKGYHGDTIGAMGVSDPQSSMHQDFRKVVQSQFFLPQPPVATYDSEAETWSVDQAEQTAWEEAAHYIIAKHASQSAAIIVEPIVQGAGGMHFYHPQCLQRLKTWAEQHQLLLIFDEIATGFGRTGKLFASHWADVIPHIMTVGKAMTGGYMTQGAVIVHTEIAQVISNSTYKALMHGPTFMGNPLASAVSSASLDLLTGTIPSESSWEDNVPRLTHQLVKGLEPARPLEPVKDVRTLGGIGVIELATPVKTAEIVQAALERGVWVRPFRNLIYTMPTYLCTNDELEQLTAGLIGAIQEVYPS</sequence>
<dbReference type="SUPFAM" id="SSF53383">
    <property type="entry name" value="PLP-dependent transferases"/>
    <property type="match status" value="1"/>
</dbReference>
<keyword evidence="6 7" id="KW-0663">Pyridoxal phosphate</keyword>
<dbReference type="GO" id="GO:0030170">
    <property type="term" value="F:pyridoxal phosphate binding"/>
    <property type="evidence" value="ECO:0007669"/>
    <property type="project" value="UniProtKB-UniRule"/>
</dbReference>
<proteinExistence type="inferred from homology"/>
<keyword evidence="4 7" id="KW-0949">S-adenosyl-L-methionine</keyword>
<dbReference type="InterPro" id="IPR015424">
    <property type="entry name" value="PyrdxlP-dep_Trfase"/>
</dbReference>
<dbReference type="InterPro" id="IPR049704">
    <property type="entry name" value="Aminotrans_3_PPA_site"/>
</dbReference>
<dbReference type="EC" id="2.6.1.62" evidence="7"/>
<comment type="subcellular location">
    <subcellularLocation>
        <location evidence="7">Cytoplasm</location>
    </subcellularLocation>
</comment>
<name>A0A4Y9F476_9MICC</name>
<evidence type="ECO:0000256" key="1">
    <source>
        <dbReference type="ARBA" id="ARBA00001933"/>
    </source>
</evidence>
<evidence type="ECO:0000256" key="5">
    <source>
        <dbReference type="ARBA" id="ARBA00022756"/>
    </source>
</evidence>
<dbReference type="UniPathway" id="UPA00078">
    <property type="reaction ID" value="UER00160"/>
</dbReference>
<feature type="binding site" evidence="7">
    <location>
        <position position="62"/>
    </location>
    <ligand>
        <name>substrate</name>
    </ligand>
</feature>
<dbReference type="PANTHER" id="PTHR42684">
    <property type="entry name" value="ADENOSYLMETHIONINE-8-AMINO-7-OXONONANOATE AMINOTRANSFERASE"/>
    <property type="match status" value="1"/>
</dbReference>